<dbReference type="InterPro" id="IPR038765">
    <property type="entry name" value="Papain-like_cys_pep_sf"/>
</dbReference>
<gene>
    <name evidence="4" type="ORF">AFM11_21030</name>
</gene>
<sequence length="544" mass="58504">MNTLSHTRIHAALLLVLTMMCAVVACSEAHTASTPSTAPAAAVPPPSDATNRPLASEPARLADDLVADEQVLRDPATPEKVLQAAAVRQQAAYRALGRHPEWDPIARPRIPAPLLEAYDRNVDARRQLNAMSKRAKDTLPAWRIVAPRPVDELMGYYRKAEAASGVGWNYLAAINFIETGFGRIAGVSTAGAQGPMQFMPSTFAAYGGGGDIHSPHDAIMAAGRYLAANDFANNPDYALYRYNNSNQYVRAISAYAAVLAADPGALAGYYRWDVVYNSTAGDVTLPVGYTATEPVPVADYLKTHAPPAPDIRISTQSEQILQNLLRVRNGADEGSDQLSRQFLGVPYGANTLGGSAVEPEQLVVDLQKVDCFTYADYVEALKRATNRDEFLAALAKVRYRDGVVSFQNRKHFFTDWAVSAPAIATDITKNLSPNAIQVPKNLNAKNSGGVYLPGLPVVPRTVSYIPRDKVDSHVIDGLRTGDYLGAYAEDGGLDVTHVGIVIDTPAGPVFRNASSLRADNKVVDTPLGAYLKTVPGIVVLRPVE</sequence>
<proteinExistence type="predicted"/>
<dbReference type="Pfam" id="PF07313">
    <property type="entry name" value="AmiA-like"/>
    <property type="match status" value="1"/>
</dbReference>
<feature type="domain" description="Transglycosylase SLT" evidence="3">
    <location>
        <begin position="156"/>
        <end position="250"/>
    </location>
</feature>
<dbReference type="InterPro" id="IPR023346">
    <property type="entry name" value="Lysozyme-like_dom_sf"/>
</dbReference>
<feature type="signal peptide" evidence="2">
    <location>
        <begin position="1"/>
        <end position="25"/>
    </location>
</feature>
<dbReference type="AlphaFoldDB" id="A0A132PIX9"/>
<dbReference type="PATRIC" id="fig|59750.3.peg.1551"/>
<dbReference type="SUPFAM" id="SSF54001">
    <property type="entry name" value="Cysteine proteinases"/>
    <property type="match status" value="1"/>
</dbReference>
<evidence type="ECO:0000256" key="2">
    <source>
        <dbReference type="SAM" id="SignalP"/>
    </source>
</evidence>
<dbReference type="Proteomes" id="UP000070612">
    <property type="component" value="Unassembled WGS sequence"/>
</dbReference>
<dbReference type="InterPro" id="IPR008258">
    <property type="entry name" value="Transglycosylase_SLT_dom_1"/>
</dbReference>
<keyword evidence="2" id="KW-0732">Signal</keyword>
<evidence type="ECO:0000256" key="1">
    <source>
        <dbReference type="SAM" id="MobiDB-lite"/>
    </source>
</evidence>
<dbReference type="Pfam" id="PF01464">
    <property type="entry name" value="SLT"/>
    <property type="match status" value="1"/>
</dbReference>
<comment type="caution">
    <text evidence="4">The sequence shown here is derived from an EMBL/GenBank/DDBJ whole genome shotgun (WGS) entry which is preliminary data.</text>
</comment>
<name>A0A132PIX9_9MYCO</name>
<accession>A0A132PIX9</accession>
<dbReference type="CDD" id="cd13399">
    <property type="entry name" value="Slt35-like"/>
    <property type="match status" value="1"/>
</dbReference>
<dbReference type="Gene3D" id="1.10.3670.10">
    <property type="entry name" value="Putative xylanase like domain"/>
    <property type="match status" value="1"/>
</dbReference>
<feature type="chain" id="PRO_5039253194" evidence="2">
    <location>
        <begin position="26"/>
        <end position="544"/>
    </location>
</feature>
<dbReference type="Gene3D" id="1.10.530.10">
    <property type="match status" value="1"/>
</dbReference>
<reference evidence="4 5" key="1">
    <citation type="submission" date="2015-07" db="EMBL/GenBank/DDBJ databases">
        <title>A draft genome sequence of Mycobacterium wolinskyi.</title>
        <authorList>
            <person name="de Man T.J."/>
            <person name="Perry K.A."/>
            <person name="Coulliette A.D."/>
            <person name="Jensen B."/>
            <person name="Toney N.C."/>
            <person name="Limbago B.M."/>
            <person name="Noble-Wang J."/>
        </authorList>
    </citation>
    <scope>NUCLEOTIDE SEQUENCE [LARGE SCALE GENOMIC DNA]</scope>
    <source>
        <strain evidence="4 5">CDC_01</strain>
    </source>
</reference>
<evidence type="ECO:0000313" key="5">
    <source>
        <dbReference type="Proteomes" id="UP000070612"/>
    </source>
</evidence>
<organism evidence="4 5">
    <name type="scientific">Mycolicibacterium wolinskyi</name>
    <dbReference type="NCBI Taxonomy" id="59750"/>
    <lineage>
        <taxon>Bacteria</taxon>
        <taxon>Bacillati</taxon>
        <taxon>Actinomycetota</taxon>
        <taxon>Actinomycetes</taxon>
        <taxon>Mycobacteriales</taxon>
        <taxon>Mycobacteriaceae</taxon>
        <taxon>Mycolicibacterium</taxon>
    </lineage>
</organism>
<protein>
    <submittedName>
        <fullName evidence="4">Lytic transglycosylase</fullName>
    </submittedName>
</protein>
<dbReference type="InterPro" id="IPR010846">
    <property type="entry name" value="AmiA-like"/>
</dbReference>
<dbReference type="EMBL" id="LGTW01000014">
    <property type="protein sequence ID" value="KWX22318.1"/>
    <property type="molecule type" value="Genomic_DNA"/>
</dbReference>
<dbReference type="SUPFAM" id="SSF53955">
    <property type="entry name" value="Lysozyme-like"/>
    <property type="match status" value="1"/>
</dbReference>
<dbReference type="STRING" id="59750.AWC31_06395"/>
<evidence type="ECO:0000313" key="4">
    <source>
        <dbReference type="EMBL" id="KWX22318.1"/>
    </source>
</evidence>
<dbReference type="Gene3D" id="2.30.260.10">
    <property type="entry name" value="putative xylanase like domain"/>
    <property type="match status" value="1"/>
</dbReference>
<dbReference type="RefSeq" id="WP_084356766.1">
    <property type="nucleotide sequence ID" value="NZ_LGTW01000014.1"/>
</dbReference>
<keyword evidence="5" id="KW-1185">Reference proteome</keyword>
<evidence type="ECO:0000259" key="3">
    <source>
        <dbReference type="Pfam" id="PF01464"/>
    </source>
</evidence>
<feature type="region of interest" description="Disordered" evidence="1">
    <location>
        <begin position="33"/>
        <end position="54"/>
    </location>
</feature>